<proteinExistence type="predicted"/>
<name>A0ACB6ZNU6_THEGA</name>
<evidence type="ECO:0000313" key="2">
    <source>
        <dbReference type="Proteomes" id="UP000886501"/>
    </source>
</evidence>
<gene>
    <name evidence="1" type="ORF">BDM02DRAFT_731932</name>
</gene>
<protein>
    <submittedName>
        <fullName evidence="1">Uncharacterized protein</fullName>
    </submittedName>
</protein>
<dbReference type="EMBL" id="MU117975">
    <property type="protein sequence ID" value="KAF9651430.1"/>
    <property type="molecule type" value="Genomic_DNA"/>
</dbReference>
<comment type="caution">
    <text evidence="1">The sequence shown here is derived from an EMBL/GenBank/DDBJ whole genome shotgun (WGS) entry which is preliminary data.</text>
</comment>
<organism evidence="1 2">
    <name type="scientific">Thelephora ganbajun</name>
    <name type="common">Ganba fungus</name>
    <dbReference type="NCBI Taxonomy" id="370292"/>
    <lineage>
        <taxon>Eukaryota</taxon>
        <taxon>Fungi</taxon>
        <taxon>Dikarya</taxon>
        <taxon>Basidiomycota</taxon>
        <taxon>Agaricomycotina</taxon>
        <taxon>Agaricomycetes</taxon>
        <taxon>Thelephorales</taxon>
        <taxon>Thelephoraceae</taxon>
        <taxon>Thelephora</taxon>
    </lineage>
</organism>
<evidence type="ECO:0000313" key="1">
    <source>
        <dbReference type="EMBL" id="KAF9651430.1"/>
    </source>
</evidence>
<accession>A0ACB6ZNU6</accession>
<reference evidence="1" key="1">
    <citation type="submission" date="2019-10" db="EMBL/GenBank/DDBJ databases">
        <authorList>
            <consortium name="DOE Joint Genome Institute"/>
            <person name="Kuo A."/>
            <person name="Miyauchi S."/>
            <person name="Kiss E."/>
            <person name="Drula E."/>
            <person name="Kohler A."/>
            <person name="Sanchez-Garcia M."/>
            <person name="Andreopoulos B."/>
            <person name="Barry K.W."/>
            <person name="Bonito G."/>
            <person name="Buee M."/>
            <person name="Carver A."/>
            <person name="Chen C."/>
            <person name="Cichocki N."/>
            <person name="Clum A."/>
            <person name="Culley D."/>
            <person name="Crous P.W."/>
            <person name="Fauchery L."/>
            <person name="Girlanda M."/>
            <person name="Hayes R."/>
            <person name="Keri Z."/>
            <person name="Labutti K."/>
            <person name="Lipzen A."/>
            <person name="Lombard V."/>
            <person name="Magnuson J."/>
            <person name="Maillard F."/>
            <person name="Morin E."/>
            <person name="Murat C."/>
            <person name="Nolan M."/>
            <person name="Ohm R."/>
            <person name="Pangilinan J."/>
            <person name="Pereira M."/>
            <person name="Perotto S."/>
            <person name="Peter M."/>
            <person name="Riley R."/>
            <person name="Sitrit Y."/>
            <person name="Stielow B."/>
            <person name="Szollosi G."/>
            <person name="Zifcakova L."/>
            <person name="Stursova M."/>
            <person name="Spatafora J.W."/>
            <person name="Tedersoo L."/>
            <person name="Vaario L.-M."/>
            <person name="Yamada A."/>
            <person name="Yan M."/>
            <person name="Wang P."/>
            <person name="Xu J."/>
            <person name="Bruns T."/>
            <person name="Baldrian P."/>
            <person name="Vilgalys R."/>
            <person name="Henrissat B."/>
            <person name="Grigoriev I.V."/>
            <person name="Hibbett D."/>
            <person name="Nagy L.G."/>
            <person name="Martin F.M."/>
        </authorList>
    </citation>
    <scope>NUCLEOTIDE SEQUENCE</scope>
    <source>
        <strain evidence="1">P2</strain>
    </source>
</reference>
<keyword evidence="2" id="KW-1185">Reference proteome</keyword>
<dbReference type="Proteomes" id="UP000886501">
    <property type="component" value="Unassembled WGS sequence"/>
</dbReference>
<reference evidence="1" key="2">
    <citation type="journal article" date="2020" name="Nat. Commun.">
        <title>Large-scale genome sequencing of mycorrhizal fungi provides insights into the early evolution of symbiotic traits.</title>
        <authorList>
            <person name="Miyauchi S."/>
            <person name="Kiss E."/>
            <person name="Kuo A."/>
            <person name="Drula E."/>
            <person name="Kohler A."/>
            <person name="Sanchez-Garcia M."/>
            <person name="Morin E."/>
            <person name="Andreopoulos B."/>
            <person name="Barry K.W."/>
            <person name="Bonito G."/>
            <person name="Buee M."/>
            <person name="Carver A."/>
            <person name="Chen C."/>
            <person name="Cichocki N."/>
            <person name="Clum A."/>
            <person name="Culley D."/>
            <person name="Crous P.W."/>
            <person name="Fauchery L."/>
            <person name="Girlanda M."/>
            <person name="Hayes R.D."/>
            <person name="Keri Z."/>
            <person name="LaButti K."/>
            <person name="Lipzen A."/>
            <person name="Lombard V."/>
            <person name="Magnuson J."/>
            <person name="Maillard F."/>
            <person name="Murat C."/>
            <person name="Nolan M."/>
            <person name="Ohm R.A."/>
            <person name="Pangilinan J."/>
            <person name="Pereira M.F."/>
            <person name="Perotto S."/>
            <person name="Peter M."/>
            <person name="Pfister S."/>
            <person name="Riley R."/>
            <person name="Sitrit Y."/>
            <person name="Stielow J.B."/>
            <person name="Szollosi G."/>
            <person name="Zifcakova L."/>
            <person name="Stursova M."/>
            <person name="Spatafora J.W."/>
            <person name="Tedersoo L."/>
            <person name="Vaario L.M."/>
            <person name="Yamada A."/>
            <person name="Yan M."/>
            <person name="Wang P."/>
            <person name="Xu J."/>
            <person name="Bruns T."/>
            <person name="Baldrian P."/>
            <person name="Vilgalys R."/>
            <person name="Dunand C."/>
            <person name="Henrissat B."/>
            <person name="Grigoriev I.V."/>
            <person name="Hibbett D."/>
            <person name="Nagy L.G."/>
            <person name="Martin F.M."/>
        </authorList>
    </citation>
    <scope>NUCLEOTIDE SEQUENCE</scope>
    <source>
        <strain evidence="1">P2</strain>
    </source>
</reference>
<sequence length="894" mass="97472">MSITLGSKGKGRDLEMGWWQYLPLGERSQRPVAWSGLSTIFTAHPTKPCVVGRQFPSLKSFELPLPKAIAQAIHSYNPPTIITVSSDNMWLFAFSPGNDVDGVGCIWARTLEADSWIPREHPTASGYPWNAGVVAAAWVSSDRQWRANVAVAPYRLPTKGPTFPVSFPVLVIVTQSLHVEMWYLRARHVNFSFLRAALTHGAPGHELQPPAPLAPHMSEGGTKLCVTAAIGVMYDAPTVLVAVRTALVPPSTASDIEGLDVNFTLNMPDNVSEAGPSNEREMWGEDPTIECFELTVRFENLHTGLVVRPISSIHHNDPCVSSMQFFPMVPHAPGEPVPDIPKFPIRLAVNFIDFGDYSGIPKSTLAVYTVMANKAPQGVQWLIRPENSRHFNDGPLAFVLPSVNNTKLLAAVLNPGTAVTQLTPKVKGKEIPVGQLIVLDLKDLSTDVNYESCRIYVSTQNIGVDLPLNGCLSPSGVLLCCTSSSNDVQSSISLHHIPTISSDPDIPSPLLSLDLASSIYNRTSPADIIHILAKPNVKLGYIIKALHSAMDLPAFAGPRGPWLREISGICLETYRTKAKHAQGLLLEELNAMWKTAHDMCSLSAYQAAFTDCKEGDVYDPNTVWQLIGLTNWVMDFLERLIKESILFGEQPAGAEGEKADGEEEDDDDDLFGSAPPTPAAPKPAPIPNILLHLVHPVGCGTLRNVLPHIRSFRAFLSSRHPTNEVLQMADDVLIDMIERSGIDLSRLEPLIAQQYEDIQSLPVSELRKSMASCRPTTAMRGRLISFSQRLGAAGAIDKPRLFIKASDLVDGLSKVSLGPIITVPSASAGKDRDVITRSALIPGKDLRMCFRCEGRSTRGAQPPVVAGQLSLRWTAWQKLWYARCICGGIWGSAT</sequence>